<protein>
    <submittedName>
        <fullName evidence="1">HK97 gp10 family phage protein</fullName>
    </submittedName>
</protein>
<dbReference type="InterPro" id="IPR010064">
    <property type="entry name" value="HK97-gp10_tail"/>
</dbReference>
<comment type="caution">
    <text evidence="1">The sequence shown here is derived from an EMBL/GenBank/DDBJ whole genome shotgun (WGS) entry which is preliminary data.</text>
</comment>
<reference evidence="1 2" key="1">
    <citation type="submission" date="2023-07" db="EMBL/GenBank/DDBJ databases">
        <title>Genomic Encyclopedia of Type Strains, Phase IV (KMG-IV): sequencing the most valuable type-strain genomes for metagenomic binning, comparative biology and taxonomic classification.</title>
        <authorList>
            <person name="Goeker M."/>
        </authorList>
    </citation>
    <scope>NUCLEOTIDE SEQUENCE [LARGE SCALE GENOMIC DNA]</scope>
    <source>
        <strain evidence="1 2">DSM 46876</strain>
    </source>
</reference>
<sequence length="108" mass="12188">MSFRSNLPKMMKQLKQNEKNALEAVGLFVTRETKIRSPVDTGRLRSSYRHRVNSDKKSVQIGTDVTYATYVEKGTSCSRPQPHLTPALEENQAQIQKVIATQLGRGLK</sequence>
<organism evidence="1 2">
    <name type="scientific">Croceifilum oryzae</name>
    <dbReference type="NCBI Taxonomy" id="1553429"/>
    <lineage>
        <taxon>Bacteria</taxon>
        <taxon>Bacillati</taxon>
        <taxon>Bacillota</taxon>
        <taxon>Bacilli</taxon>
        <taxon>Bacillales</taxon>
        <taxon>Thermoactinomycetaceae</taxon>
        <taxon>Croceifilum</taxon>
    </lineage>
</organism>
<keyword evidence="2" id="KW-1185">Reference proteome</keyword>
<dbReference type="AlphaFoldDB" id="A0AAJ1TKZ4"/>
<evidence type="ECO:0000313" key="1">
    <source>
        <dbReference type="EMBL" id="MDQ0417921.1"/>
    </source>
</evidence>
<dbReference type="Proteomes" id="UP001238450">
    <property type="component" value="Unassembled WGS sequence"/>
</dbReference>
<dbReference type="Pfam" id="PF04883">
    <property type="entry name" value="HK97-gp10_like"/>
    <property type="match status" value="1"/>
</dbReference>
<dbReference type="EMBL" id="JAUSUV010000008">
    <property type="protein sequence ID" value="MDQ0417921.1"/>
    <property type="molecule type" value="Genomic_DNA"/>
</dbReference>
<name>A0AAJ1TKZ4_9BACL</name>
<dbReference type="NCBIfam" id="TIGR01725">
    <property type="entry name" value="phge_HK97_gp10"/>
    <property type="match status" value="1"/>
</dbReference>
<accession>A0AAJ1TKZ4</accession>
<proteinExistence type="predicted"/>
<evidence type="ECO:0000313" key="2">
    <source>
        <dbReference type="Proteomes" id="UP001238450"/>
    </source>
</evidence>
<gene>
    <name evidence="1" type="ORF">J2Z48_002105</name>
</gene>
<dbReference type="RefSeq" id="WP_307253244.1">
    <property type="nucleotide sequence ID" value="NZ_JAUSUV010000008.1"/>
</dbReference>